<sequence>MDKAAKRASLRAAIIQASKEAFAARENTIIVAPISPTPLPIVQAVLDKVSVNADDVVLDLGCGDGRWLVAAAEAYGCRCVGYELEDERIAKCGEAIAAAGVGALVEVRRQDIFEVDLSEASVLVFYLFSDAIQRLKDKVSAEIAPACRVVSVGFAVPGWEAAWVHRGGGGPPVFAYAAEAIKASAAAEA</sequence>
<accession>A0A7S1TVS2</accession>
<dbReference type="InterPro" id="IPR029063">
    <property type="entry name" value="SAM-dependent_MTases_sf"/>
</dbReference>
<proteinExistence type="inferred from homology"/>
<evidence type="ECO:0000256" key="2">
    <source>
        <dbReference type="ARBA" id="ARBA00022603"/>
    </source>
</evidence>
<dbReference type="GO" id="GO:0032259">
    <property type="term" value="P:methylation"/>
    <property type="evidence" value="ECO:0007669"/>
    <property type="project" value="UniProtKB-KW"/>
</dbReference>
<dbReference type="GO" id="GO:0005739">
    <property type="term" value="C:mitochondrion"/>
    <property type="evidence" value="ECO:0007669"/>
    <property type="project" value="TreeGrafter"/>
</dbReference>
<evidence type="ECO:0000256" key="3">
    <source>
        <dbReference type="ARBA" id="ARBA00022679"/>
    </source>
</evidence>
<gene>
    <name evidence="6" type="ORF">PPAR1163_LOCUS6850</name>
</gene>
<name>A0A7S1TVS2_9STRA</name>
<keyword evidence="2" id="KW-0489">Methyltransferase</keyword>
<dbReference type="InterPro" id="IPR041698">
    <property type="entry name" value="Methyltransf_25"/>
</dbReference>
<dbReference type="SUPFAM" id="SSF53335">
    <property type="entry name" value="S-adenosyl-L-methionine-dependent methyltransferases"/>
    <property type="match status" value="1"/>
</dbReference>
<dbReference type="Pfam" id="PF13649">
    <property type="entry name" value="Methyltransf_25"/>
    <property type="match status" value="1"/>
</dbReference>
<evidence type="ECO:0000313" key="6">
    <source>
        <dbReference type="EMBL" id="CAD9248491.1"/>
    </source>
</evidence>
<organism evidence="6">
    <name type="scientific">Phaeomonas parva</name>
    <dbReference type="NCBI Taxonomy" id="124430"/>
    <lineage>
        <taxon>Eukaryota</taxon>
        <taxon>Sar</taxon>
        <taxon>Stramenopiles</taxon>
        <taxon>Ochrophyta</taxon>
        <taxon>Pinguiophyceae</taxon>
        <taxon>Pinguiochrysidales</taxon>
        <taxon>Pinguiochrysidaceae</taxon>
        <taxon>Phaeomonas</taxon>
    </lineage>
</organism>
<dbReference type="PANTHER" id="PTHR13610:SF11">
    <property type="entry name" value="METHYLTRANSFERASE DOMAIN-CONTAINING PROTEIN"/>
    <property type="match status" value="1"/>
</dbReference>
<dbReference type="EMBL" id="HBGJ01010977">
    <property type="protein sequence ID" value="CAD9248491.1"/>
    <property type="molecule type" value="Transcribed_RNA"/>
</dbReference>
<dbReference type="PANTHER" id="PTHR13610">
    <property type="entry name" value="METHYLTRANSFERASE DOMAIN-CONTAINING PROTEIN"/>
    <property type="match status" value="1"/>
</dbReference>
<keyword evidence="4" id="KW-0949">S-adenosyl-L-methionine</keyword>
<dbReference type="CDD" id="cd02440">
    <property type="entry name" value="AdoMet_MTases"/>
    <property type="match status" value="1"/>
</dbReference>
<keyword evidence="3" id="KW-0808">Transferase</keyword>
<evidence type="ECO:0000256" key="1">
    <source>
        <dbReference type="ARBA" id="ARBA00010633"/>
    </source>
</evidence>
<feature type="domain" description="Methyltransferase" evidence="5">
    <location>
        <begin position="57"/>
        <end position="144"/>
    </location>
</feature>
<dbReference type="Gene3D" id="3.40.50.150">
    <property type="entry name" value="Vaccinia Virus protein VP39"/>
    <property type="match status" value="1"/>
</dbReference>
<dbReference type="InterPro" id="IPR026170">
    <property type="entry name" value="FAM173A/B"/>
</dbReference>
<evidence type="ECO:0000259" key="5">
    <source>
        <dbReference type="Pfam" id="PF13649"/>
    </source>
</evidence>
<dbReference type="GO" id="GO:1905706">
    <property type="term" value="P:regulation of mitochondrial ATP synthesis coupled proton transport"/>
    <property type="evidence" value="ECO:0007669"/>
    <property type="project" value="TreeGrafter"/>
</dbReference>
<comment type="similarity">
    <text evidence="1">Belongs to the ANT/ATPSC lysine N-methyltransferase family.</text>
</comment>
<dbReference type="AlphaFoldDB" id="A0A7S1TVS2"/>
<evidence type="ECO:0000256" key="4">
    <source>
        <dbReference type="ARBA" id="ARBA00022691"/>
    </source>
</evidence>
<protein>
    <recommendedName>
        <fullName evidence="5">Methyltransferase domain-containing protein</fullName>
    </recommendedName>
</protein>
<dbReference type="GO" id="GO:0016279">
    <property type="term" value="F:protein-lysine N-methyltransferase activity"/>
    <property type="evidence" value="ECO:0007669"/>
    <property type="project" value="InterPro"/>
</dbReference>
<reference evidence="6" key="1">
    <citation type="submission" date="2021-01" db="EMBL/GenBank/DDBJ databases">
        <authorList>
            <person name="Corre E."/>
            <person name="Pelletier E."/>
            <person name="Niang G."/>
            <person name="Scheremetjew M."/>
            <person name="Finn R."/>
            <person name="Kale V."/>
            <person name="Holt S."/>
            <person name="Cochrane G."/>
            <person name="Meng A."/>
            <person name="Brown T."/>
            <person name="Cohen L."/>
        </authorList>
    </citation>
    <scope>NUCLEOTIDE SEQUENCE</scope>
    <source>
        <strain evidence="6">CCMP2877</strain>
    </source>
</reference>